<proteinExistence type="predicted"/>
<name>A0AAD8NKH2_TARER</name>
<evidence type="ECO:0000313" key="1">
    <source>
        <dbReference type="EMBL" id="KAK1419295.1"/>
    </source>
</evidence>
<sequence length="87" mass="9758">MDLQMIDDDVTGGGHDGLAKACCAIEVAVVVDERWCGVVVELGGCRWWSWFKWRRWFLMSVEGGSPAMTGVLRYGRCLMISWFGVVV</sequence>
<protein>
    <submittedName>
        <fullName evidence="1">Uncharacterized protein</fullName>
    </submittedName>
</protein>
<keyword evidence="2" id="KW-1185">Reference proteome</keyword>
<dbReference type="Proteomes" id="UP001229421">
    <property type="component" value="Unassembled WGS sequence"/>
</dbReference>
<comment type="caution">
    <text evidence="1">The sequence shown here is derived from an EMBL/GenBank/DDBJ whole genome shotgun (WGS) entry which is preliminary data.</text>
</comment>
<dbReference type="AlphaFoldDB" id="A0AAD8NKH2"/>
<organism evidence="1 2">
    <name type="scientific">Tagetes erecta</name>
    <name type="common">African marigold</name>
    <dbReference type="NCBI Taxonomy" id="13708"/>
    <lineage>
        <taxon>Eukaryota</taxon>
        <taxon>Viridiplantae</taxon>
        <taxon>Streptophyta</taxon>
        <taxon>Embryophyta</taxon>
        <taxon>Tracheophyta</taxon>
        <taxon>Spermatophyta</taxon>
        <taxon>Magnoliopsida</taxon>
        <taxon>eudicotyledons</taxon>
        <taxon>Gunneridae</taxon>
        <taxon>Pentapetalae</taxon>
        <taxon>asterids</taxon>
        <taxon>campanulids</taxon>
        <taxon>Asterales</taxon>
        <taxon>Asteraceae</taxon>
        <taxon>Asteroideae</taxon>
        <taxon>Heliantheae alliance</taxon>
        <taxon>Tageteae</taxon>
        <taxon>Tagetes</taxon>
    </lineage>
</organism>
<accession>A0AAD8NKH2</accession>
<reference evidence="1" key="1">
    <citation type="journal article" date="2023" name="bioRxiv">
        <title>Improved chromosome-level genome assembly for marigold (Tagetes erecta).</title>
        <authorList>
            <person name="Jiang F."/>
            <person name="Yuan L."/>
            <person name="Wang S."/>
            <person name="Wang H."/>
            <person name="Xu D."/>
            <person name="Wang A."/>
            <person name="Fan W."/>
        </authorList>
    </citation>
    <scope>NUCLEOTIDE SEQUENCE</scope>
    <source>
        <strain evidence="1">WSJ</strain>
        <tissue evidence="1">Leaf</tissue>
    </source>
</reference>
<dbReference type="EMBL" id="JAUHHV010000007">
    <property type="protein sequence ID" value="KAK1419295.1"/>
    <property type="molecule type" value="Genomic_DNA"/>
</dbReference>
<evidence type="ECO:0000313" key="2">
    <source>
        <dbReference type="Proteomes" id="UP001229421"/>
    </source>
</evidence>
<gene>
    <name evidence="1" type="ORF">QVD17_28460</name>
</gene>